<dbReference type="Gene3D" id="3.40.50.150">
    <property type="entry name" value="Vaccinia Virus protein VP39"/>
    <property type="match status" value="1"/>
</dbReference>
<dbReference type="InterPro" id="IPR029063">
    <property type="entry name" value="SAM-dependent_MTases_sf"/>
</dbReference>
<keyword evidence="4 9" id="KW-0808">Transferase</keyword>
<dbReference type="PROSITE" id="PS00092">
    <property type="entry name" value="N6_MTASE"/>
    <property type="match status" value="1"/>
</dbReference>
<evidence type="ECO:0000313" key="10">
    <source>
        <dbReference type="Proteomes" id="UP000265745"/>
    </source>
</evidence>
<keyword evidence="10" id="KW-1185">Reference proteome</keyword>
<keyword evidence="5" id="KW-0949">S-adenosyl-L-methionine</keyword>
<dbReference type="GO" id="GO:0008170">
    <property type="term" value="F:N-methyltransferase activity"/>
    <property type="evidence" value="ECO:0007669"/>
    <property type="project" value="InterPro"/>
</dbReference>
<evidence type="ECO:0000256" key="1">
    <source>
        <dbReference type="ARBA" id="ARBA00006594"/>
    </source>
</evidence>
<accession>A0A396S0B0</accession>
<feature type="domain" description="DNA methylase N-4/N-6" evidence="8">
    <location>
        <begin position="122"/>
        <end position="424"/>
    </location>
</feature>
<evidence type="ECO:0000259" key="8">
    <source>
        <dbReference type="Pfam" id="PF01555"/>
    </source>
</evidence>
<dbReference type="PRINTS" id="PR00506">
    <property type="entry name" value="D21N6MTFRASE"/>
</dbReference>
<evidence type="ECO:0000256" key="4">
    <source>
        <dbReference type="ARBA" id="ARBA00022679"/>
    </source>
</evidence>
<comment type="catalytic activity">
    <reaction evidence="6">
        <text>a 2'-deoxyadenosine in DNA + S-adenosyl-L-methionine = an N(6)-methyl-2'-deoxyadenosine in DNA + S-adenosyl-L-homocysteine + H(+)</text>
        <dbReference type="Rhea" id="RHEA:15197"/>
        <dbReference type="Rhea" id="RHEA-COMP:12418"/>
        <dbReference type="Rhea" id="RHEA-COMP:12419"/>
        <dbReference type="ChEBI" id="CHEBI:15378"/>
        <dbReference type="ChEBI" id="CHEBI:57856"/>
        <dbReference type="ChEBI" id="CHEBI:59789"/>
        <dbReference type="ChEBI" id="CHEBI:90615"/>
        <dbReference type="ChEBI" id="CHEBI:90616"/>
        <dbReference type="EC" id="2.1.1.72"/>
    </reaction>
</comment>
<evidence type="ECO:0000256" key="7">
    <source>
        <dbReference type="SAM" id="MobiDB-lite"/>
    </source>
</evidence>
<evidence type="ECO:0000256" key="6">
    <source>
        <dbReference type="ARBA" id="ARBA00047942"/>
    </source>
</evidence>
<dbReference type="InterPro" id="IPR002052">
    <property type="entry name" value="DNA_methylase_N6_adenine_CS"/>
</dbReference>
<dbReference type="PIRSF" id="PIRSF015855">
    <property type="entry name" value="TypeIII_Mtase_mKpnI"/>
    <property type="match status" value="1"/>
</dbReference>
<name>A0A396S0B0_9PSED</name>
<dbReference type="SUPFAM" id="SSF53335">
    <property type="entry name" value="S-adenosyl-L-methionine-dependent methyltransferases"/>
    <property type="match status" value="1"/>
</dbReference>
<evidence type="ECO:0000256" key="5">
    <source>
        <dbReference type="ARBA" id="ARBA00022691"/>
    </source>
</evidence>
<dbReference type="Proteomes" id="UP000265745">
    <property type="component" value="Unassembled WGS sequence"/>
</dbReference>
<keyword evidence="3 9" id="KW-0489">Methyltransferase</keyword>
<dbReference type="InterPro" id="IPR002941">
    <property type="entry name" value="DNA_methylase_N4/N6"/>
</dbReference>
<organism evidence="9 10">
    <name type="scientific">Pseudomonas jilinensis</name>
    <dbReference type="NCBI Taxonomy" id="2078689"/>
    <lineage>
        <taxon>Bacteria</taxon>
        <taxon>Pseudomonadati</taxon>
        <taxon>Pseudomonadota</taxon>
        <taxon>Gammaproteobacteria</taxon>
        <taxon>Pseudomonadales</taxon>
        <taxon>Pseudomonadaceae</taxon>
        <taxon>Pseudomonas</taxon>
    </lineage>
</organism>
<evidence type="ECO:0000313" key="9">
    <source>
        <dbReference type="EMBL" id="RHW22324.1"/>
    </source>
</evidence>
<dbReference type="GO" id="GO:0032259">
    <property type="term" value="P:methylation"/>
    <property type="evidence" value="ECO:0007669"/>
    <property type="project" value="UniProtKB-KW"/>
</dbReference>
<evidence type="ECO:0000256" key="3">
    <source>
        <dbReference type="ARBA" id="ARBA00022603"/>
    </source>
</evidence>
<comment type="caution">
    <text evidence="9">The sequence shown here is derived from an EMBL/GenBank/DDBJ whole genome shotgun (WGS) entry which is preliminary data.</text>
</comment>
<dbReference type="GO" id="GO:0009007">
    <property type="term" value="F:site-specific DNA-methyltransferase (adenine-specific) activity"/>
    <property type="evidence" value="ECO:0007669"/>
    <property type="project" value="UniProtKB-EC"/>
</dbReference>
<dbReference type="RefSeq" id="WP_119700812.1">
    <property type="nucleotide sequence ID" value="NZ_QJSA01000003.1"/>
</dbReference>
<gene>
    <name evidence="9" type="ORF">C2846_04705</name>
</gene>
<dbReference type="AlphaFoldDB" id="A0A396S0B0"/>
<protein>
    <recommendedName>
        <fullName evidence="2">site-specific DNA-methyltransferase (adenine-specific)</fullName>
        <ecNumber evidence="2">2.1.1.72</ecNumber>
    </recommendedName>
</protein>
<feature type="region of interest" description="Disordered" evidence="7">
    <location>
        <begin position="269"/>
        <end position="289"/>
    </location>
</feature>
<proteinExistence type="inferred from homology"/>
<dbReference type="EC" id="2.1.1.72" evidence="2"/>
<dbReference type="EMBL" id="QJSA01000003">
    <property type="protein sequence ID" value="RHW22324.1"/>
    <property type="molecule type" value="Genomic_DNA"/>
</dbReference>
<dbReference type="OrthoDB" id="9816043at2"/>
<evidence type="ECO:0000256" key="2">
    <source>
        <dbReference type="ARBA" id="ARBA00011900"/>
    </source>
</evidence>
<dbReference type="Pfam" id="PF01555">
    <property type="entry name" value="N6_N4_Mtase"/>
    <property type="match status" value="1"/>
</dbReference>
<comment type="similarity">
    <text evidence="1">Belongs to the N(4)/N(6)-methyltransferase family.</text>
</comment>
<reference evidence="9 10" key="1">
    <citation type="submission" date="2018-06" db="EMBL/GenBank/DDBJ databases">
        <title>Pseudomonas jilinensis sp. nov., isolated from the production water of Jilin Oilfield in China.</title>
        <authorList>
            <person name="Wang J."/>
        </authorList>
    </citation>
    <scope>NUCLEOTIDE SEQUENCE [LARGE SCALE GENOMIC DNA]</scope>
    <source>
        <strain evidence="9 10">JS15-10A1</strain>
    </source>
</reference>
<dbReference type="InterPro" id="IPR002295">
    <property type="entry name" value="N4/N6-MTase_EcoPI_Mod-like"/>
</dbReference>
<sequence length="621" mass="70893">MDKLKMHSPDLSQDNIAKIRELFPGCVTEARDEATRKIRLAVDFDQLRQELSDSIVEGPQERYRLDWPGKREALALANAPIAKALRPEPSESLEFETTRNLFVEGDNLDALKLLMETYLGKVKLIYIDPPYNTGNDFIYKDDFSESAEDFLQRSSQKDKSLNRLIANTESNGRFHSNWLSMIYPRLKLAKNLLRDDGVIFISIDDNEQENLKKVCDEIFGHQNHRGTIVWQHSVQPKGYSGKFSVHHNYIFCYAKSDSYAISNLPRTDEHNKNYSNPDNDPNGPWRPGDVRNALYRPNLIYSITTPSGKAIPAPEKGWRWSKETLEEKISTGEIIFSKDESRIIRKIYLNTLEGRTPETLLLAKEVGSTRDAANEIKSLFNDKQPFDTPKPTKLLEHLLRLSGATKNDIVLDFFAGSATTAHSTFKINSEEGKNLKFIMIQLPELCDTASEGFKAGYEKISEISKERIRRAGKKILEGDCHPDWNRDVGFRVLKVDTSNMKDIYYRPDELSQGDLLEAVDNVKPDRTPEDLLFQVLVDWGVDLTLPIRRETLQGKTVFFVDDNALVACFDTGITEELVKELARHEPLRVVFRDNGFVSDAVKINVEQIFRQLSPSTEVRAL</sequence>
<dbReference type="GO" id="GO:0003677">
    <property type="term" value="F:DNA binding"/>
    <property type="evidence" value="ECO:0007669"/>
    <property type="project" value="InterPro"/>
</dbReference>